<feature type="domain" description="RRM" evidence="4">
    <location>
        <begin position="261"/>
        <end position="339"/>
    </location>
</feature>
<evidence type="ECO:0000313" key="6">
    <source>
        <dbReference type="Proteomes" id="UP000030689"/>
    </source>
</evidence>
<dbReference type="SMART" id="SM00361">
    <property type="entry name" value="RRM_1"/>
    <property type="match status" value="1"/>
</dbReference>
<dbReference type="PANTHER" id="PTHR21245">
    <property type="entry name" value="HETEROGENEOUS NUCLEAR RIBONUCLEOPROTEIN"/>
    <property type="match status" value="1"/>
</dbReference>
<dbReference type="InterPro" id="IPR012677">
    <property type="entry name" value="Nucleotide-bd_a/b_plait_sf"/>
</dbReference>
<dbReference type="Gramene" id="ESQ45234">
    <property type="protein sequence ID" value="ESQ45234"/>
    <property type="gene ID" value="EUTSA_v10010358mg"/>
</dbReference>
<dbReference type="InterPro" id="IPR003954">
    <property type="entry name" value="RRM_euk-type"/>
</dbReference>
<evidence type="ECO:0000256" key="2">
    <source>
        <dbReference type="PROSITE-ProRule" id="PRU00176"/>
    </source>
</evidence>
<accession>V4LNA1</accession>
<dbReference type="SMART" id="SM00360">
    <property type="entry name" value="RRM"/>
    <property type="match status" value="3"/>
</dbReference>
<dbReference type="InterPro" id="IPR000504">
    <property type="entry name" value="RRM_dom"/>
</dbReference>
<keyword evidence="1 2" id="KW-0694">RNA-binding</keyword>
<gene>
    <name evidence="5" type="ORF">EUTSA_v10010358mg</name>
</gene>
<reference evidence="5 6" key="1">
    <citation type="journal article" date="2013" name="Front. Plant Sci.">
        <title>The Reference Genome of the Halophytic Plant Eutrema salsugineum.</title>
        <authorList>
            <person name="Yang R."/>
            <person name="Jarvis D.E."/>
            <person name="Chen H."/>
            <person name="Beilstein M.A."/>
            <person name="Grimwood J."/>
            <person name="Jenkins J."/>
            <person name="Shu S."/>
            <person name="Prochnik S."/>
            <person name="Xin M."/>
            <person name="Ma C."/>
            <person name="Schmutz J."/>
            <person name="Wing R.A."/>
            <person name="Mitchell-Olds T."/>
            <person name="Schumaker K.S."/>
            <person name="Wang X."/>
        </authorList>
    </citation>
    <scope>NUCLEOTIDE SEQUENCE [LARGE SCALE GENOMIC DNA]</scope>
</reference>
<dbReference type="EMBL" id="KI517435">
    <property type="protein sequence ID" value="ESQ45234.1"/>
    <property type="molecule type" value="Genomic_DNA"/>
</dbReference>
<feature type="domain" description="RRM" evidence="4">
    <location>
        <begin position="167"/>
        <end position="249"/>
    </location>
</feature>
<dbReference type="Gene3D" id="3.30.70.330">
    <property type="match status" value="3"/>
</dbReference>
<feature type="compositionally biased region" description="Pro residues" evidence="3">
    <location>
        <begin position="426"/>
        <end position="435"/>
    </location>
</feature>
<dbReference type="AlphaFoldDB" id="V4LNA1"/>
<proteinExistence type="predicted"/>
<dbReference type="KEGG" id="eus:EUTSA_v10010358mg"/>
<dbReference type="FunFam" id="3.30.70.330:FF:000259">
    <property type="entry name" value="RNA-binding (RRM/RBD/RNP motifs) family protein"/>
    <property type="match status" value="1"/>
</dbReference>
<dbReference type="OMA" id="WADPRNS"/>
<evidence type="ECO:0000259" key="4">
    <source>
        <dbReference type="PROSITE" id="PS50102"/>
    </source>
</evidence>
<dbReference type="Proteomes" id="UP000030689">
    <property type="component" value="Unassembled WGS sequence"/>
</dbReference>
<feature type="compositionally biased region" description="Acidic residues" evidence="3">
    <location>
        <begin position="24"/>
        <end position="71"/>
    </location>
</feature>
<sequence>MSRTRTAASETQDSMESEERVDLDGEETLEEEVEYEEVEEEEEIEEIVEEIEEEVEEEEEEDDAAAMEEEEEKKRHDELLSLPPHGSEVYLGGIPTDASEGDLKGFCESIGQVTEVRIMREKESGDGKGYAFVTFRNKDLASEAIENLNNTEFKGKRIKCSTTQAKHRLFLGNVPRNWTESDIKKTANGIGPGVQIVELPKDPQNMGRNRGFAFIEYYNHACAEYSKQKMSNPSFKLDDNAPTVSWAESRSGGDSSASQVKALYIKNLPRDITQERLKALFEHHGKILKVVIPPAKPGKEDSRYGFVHYADRTSVMRALKNTERYEIDGHMLDCTLAKPQADQKANTTTVQNMQKSQLQPNYPPLLSYGMAPSPFGALGGFGASAYSQPLMHAGGHAAGGMSMMPIMLPDGRIGYVLQQPGLAAMPQPPPRPSPPYRGGGSSSSSKRSSDNGRGRSRYNPY</sequence>
<feature type="region of interest" description="Disordered" evidence="3">
    <location>
        <begin position="420"/>
        <end position="461"/>
    </location>
</feature>
<dbReference type="SUPFAM" id="SSF54928">
    <property type="entry name" value="RNA-binding domain, RBD"/>
    <property type="match status" value="2"/>
</dbReference>
<evidence type="ECO:0000256" key="3">
    <source>
        <dbReference type="SAM" id="MobiDB-lite"/>
    </source>
</evidence>
<feature type="domain" description="RRM" evidence="4">
    <location>
        <begin position="87"/>
        <end position="165"/>
    </location>
</feature>
<dbReference type="OrthoDB" id="3800936at2759"/>
<protein>
    <recommendedName>
        <fullName evidence="4">RRM domain-containing protein</fullName>
    </recommendedName>
</protein>
<evidence type="ECO:0000313" key="5">
    <source>
        <dbReference type="EMBL" id="ESQ45234.1"/>
    </source>
</evidence>
<name>V4LNA1_EUTSA</name>
<dbReference type="GO" id="GO:0003723">
    <property type="term" value="F:RNA binding"/>
    <property type="evidence" value="ECO:0007669"/>
    <property type="project" value="UniProtKB-UniRule"/>
</dbReference>
<organism evidence="5 6">
    <name type="scientific">Eutrema salsugineum</name>
    <name type="common">Saltwater cress</name>
    <name type="synonym">Sisymbrium salsugineum</name>
    <dbReference type="NCBI Taxonomy" id="72664"/>
    <lineage>
        <taxon>Eukaryota</taxon>
        <taxon>Viridiplantae</taxon>
        <taxon>Streptophyta</taxon>
        <taxon>Embryophyta</taxon>
        <taxon>Tracheophyta</taxon>
        <taxon>Spermatophyta</taxon>
        <taxon>Magnoliopsida</taxon>
        <taxon>eudicotyledons</taxon>
        <taxon>Gunneridae</taxon>
        <taxon>Pentapetalae</taxon>
        <taxon>rosids</taxon>
        <taxon>malvids</taxon>
        <taxon>Brassicales</taxon>
        <taxon>Brassicaceae</taxon>
        <taxon>Eutremeae</taxon>
        <taxon>Eutrema</taxon>
    </lineage>
</organism>
<feature type="compositionally biased region" description="Polar residues" evidence="3">
    <location>
        <begin position="1"/>
        <end position="12"/>
    </location>
</feature>
<dbReference type="eggNOG" id="KOG0117">
    <property type="taxonomic scope" value="Eukaryota"/>
</dbReference>
<feature type="region of interest" description="Disordered" evidence="3">
    <location>
        <begin position="1"/>
        <end position="77"/>
    </location>
</feature>
<dbReference type="PROSITE" id="PS50102">
    <property type="entry name" value="RRM"/>
    <property type="match status" value="3"/>
</dbReference>
<evidence type="ECO:0000256" key="1">
    <source>
        <dbReference type="ARBA" id="ARBA00022884"/>
    </source>
</evidence>
<dbReference type="Pfam" id="PF00076">
    <property type="entry name" value="RRM_1"/>
    <property type="match status" value="3"/>
</dbReference>
<dbReference type="STRING" id="72664.V4LNA1"/>
<keyword evidence="6" id="KW-1185">Reference proteome</keyword>
<dbReference type="InterPro" id="IPR035979">
    <property type="entry name" value="RBD_domain_sf"/>
</dbReference>